<evidence type="ECO:0000313" key="2">
    <source>
        <dbReference type="EMBL" id="GGL21875.1"/>
    </source>
</evidence>
<keyword evidence="3" id="KW-1185">Reference proteome</keyword>
<dbReference type="AlphaFoldDB" id="A0A830EY86"/>
<protein>
    <submittedName>
        <fullName evidence="2">Uncharacterized protein</fullName>
    </submittedName>
</protein>
<sequence>MSRTLTVHLNRERIHGLDADPTALEVERSFAVDLVNHGTASHVHVHLDDDLSRVASVGDGNHYVAKDATETVPVSVAPDGPRPVEGTLDVVAGYGAERIEVPVRVTEATEPQGVDVDESLAEVQRADDEASLADRLRPAVPATVAVIGVLCAVLALLFVNGYAALALALVAAACTAGSWYAVR</sequence>
<dbReference type="OrthoDB" id="282430at2157"/>
<dbReference type="InterPro" id="IPR055946">
    <property type="entry name" value="DUF7524"/>
</dbReference>
<evidence type="ECO:0000256" key="1">
    <source>
        <dbReference type="SAM" id="Phobius"/>
    </source>
</evidence>
<keyword evidence="1" id="KW-0812">Transmembrane</keyword>
<comment type="caution">
    <text evidence="2">The sequence shown here is derived from an EMBL/GenBank/DDBJ whole genome shotgun (WGS) entry which is preliminary data.</text>
</comment>
<accession>A0A830EY86</accession>
<dbReference type="Proteomes" id="UP000628840">
    <property type="component" value="Unassembled WGS sequence"/>
</dbReference>
<keyword evidence="1" id="KW-0472">Membrane</keyword>
<gene>
    <name evidence="2" type="ORF">GCM10009037_01500</name>
</gene>
<feature type="transmembrane region" description="Helical" evidence="1">
    <location>
        <begin position="164"/>
        <end position="182"/>
    </location>
</feature>
<feature type="transmembrane region" description="Helical" evidence="1">
    <location>
        <begin position="139"/>
        <end position="158"/>
    </location>
</feature>
<dbReference type="Pfam" id="PF24368">
    <property type="entry name" value="DUF7524"/>
    <property type="match status" value="1"/>
</dbReference>
<organism evidence="2 3">
    <name type="scientific">Halarchaeum grantii</name>
    <dbReference type="NCBI Taxonomy" id="1193105"/>
    <lineage>
        <taxon>Archaea</taxon>
        <taxon>Methanobacteriati</taxon>
        <taxon>Methanobacteriota</taxon>
        <taxon>Stenosarchaea group</taxon>
        <taxon>Halobacteria</taxon>
        <taxon>Halobacteriales</taxon>
        <taxon>Halobacteriaceae</taxon>
    </lineage>
</organism>
<keyword evidence="1" id="KW-1133">Transmembrane helix</keyword>
<dbReference type="EMBL" id="BMPF01000001">
    <property type="protein sequence ID" value="GGL21875.1"/>
    <property type="molecule type" value="Genomic_DNA"/>
</dbReference>
<name>A0A830EY86_9EURY</name>
<dbReference type="RefSeq" id="WP_188876581.1">
    <property type="nucleotide sequence ID" value="NZ_BMPF01000001.1"/>
</dbReference>
<reference evidence="2 3" key="1">
    <citation type="journal article" date="2019" name="Int. J. Syst. Evol. Microbiol.">
        <title>The Global Catalogue of Microorganisms (GCM) 10K type strain sequencing project: providing services to taxonomists for standard genome sequencing and annotation.</title>
        <authorList>
            <consortium name="The Broad Institute Genomics Platform"/>
            <consortium name="The Broad Institute Genome Sequencing Center for Infectious Disease"/>
            <person name="Wu L."/>
            <person name="Ma J."/>
        </authorList>
    </citation>
    <scope>NUCLEOTIDE SEQUENCE [LARGE SCALE GENOMIC DNA]</scope>
    <source>
        <strain evidence="2 3">JCM 19585</strain>
    </source>
</reference>
<proteinExistence type="predicted"/>
<evidence type="ECO:0000313" key="3">
    <source>
        <dbReference type="Proteomes" id="UP000628840"/>
    </source>
</evidence>